<dbReference type="NCBIfam" id="TIGR04057">
    <property type="entry name" value="SusC_RagA_signa"/>
    <property type="match status" value="1"/>
</dbReference>
<keyword evidence="2" id="KW-0998">Cell outer membrane</keyword>
<proteinExistence type="inferred from homology"/>
<keyword evidence="2" id="KW-1134">Transmembrane beta strand</keyword>
<evidence type="ECO:0000259" key="3">
    <source>
        <dbReference type="Pfam" id="PF07715"/>
    </source>
</evidence>
<dbReference type="InterPro" id="IPR008969">
    <property type="entry name" value="CarboxyPept-like_regulatory"/>
</dbReference>
<dbReference type="Pfam" id="PF07715">
    <property type="entry name" value="Plug"/>
    <property type="match status" value="1"/>
</dbReference>
<dbReference type="InterPro" id="IPR023997">
    <property type="entry name" value="TonB-dep_OMP_SusC/RagA_CS"/>
</dbReference>
<evidence type="ECO:0000313" key="5">
    <source>
        <dbReference type="Proteomes" id="UP001250656"/>
    </source>
</evidence>
<organism evidence="4 5">
    <name type="scientific">Pricia mediterranea</name>
    <dbReference type="NCBI Taxonomy" id="3076079"/>
    <lineage>
        <taxon>Bacteria</taxon>
        <taxon>Pseudomonadati</taxon>
        <taxon>Bacteroidota</taxon>
        <taxon>Flavobacteriia</taxon>
        <taxon>Flavobacteriales</taxon>
        <taxon>Flavobacteriaceae</taxon>
        <taxon>Pricia</taxon>
    </lineage>
</organism>
<evidence type="ECO:0000256" key="2">
    <source>
        <dbReference type="PROSITE-ProRule" id="PRU01360"/>
    </source>
</evidence>
<comment type="similarity">
    <text evidence="2">Belongs to the TonB-dependent receptor family.</text>
</comment>
<dbReference type="PANTHER" id="PTHR30069:SF29">
    <property type="entry name" value="HEMOGLOBIN AND HEMOGLOBIN-HAPTOGLOBIN-BINDING PROTEIN 1-RELATED"/>
    <property type="match status" value="1"/>
</dbReference>
<keyword evidence="4" id="KW-0675">Receptor</keyword>
<comment type="caution">
    <text evidence="4">The sequence shown here is derived from an EMBL/GenBank/DDBJ whole genome shotgun (WGS) entry which is preliminary data.</text>
</comment>
<name>A0ABU3L2Q2_9FLAO</name>
<dbReference type="InterPro" id="IPR037066">
    <property type="entry name" value="Plug_dom_sf"/>
</dbReference>
<feature type="domain" description="TonB-dependent receptor plug" evidence="3">
    <location>
        <begin position="213"/>
        <end position="322"/>
    </location>
</feature>
<gene>
    <name evidence="4" type="ORF">RQM65_04995</name>
</gene>
<dbReference type="EMBL" id="JAVTTP010000001">
    <property type="protein sequence ID" value="MDT7828019.1"/>
    <property type="molecule type" value="Genomic_DNA"/>
</dbReference>
<dbReference type="SUPFAM" id="SSF56935">
    <property type="entry name" value="Porins"/>
    <property type="match status" value="1"/>
</dbReference>
<dbReference type="InterPro" id="IPR039426">
    <property type="entry name" value="TonB-dep_rcpt-like"/>
</dbReference>
<dbReference type="Gene3D" id="2.60.40.1120">
    <property type="entry name" value="Carboxypeptidase-like, regulatory domain"/>
    <property type="match status" value="1"/>
</dbReference>
<dbReference type="InterPro" id="IPR012910">
    <property type="entry name" value="Plug_dom"/>
</dbReference>
<keyword evidence="2" id="KW-0813">Transport</keyword>
<dbReference type="Pfam" id="PF13715">
    <property type="entry name" value="CarbopepD_reg_2"/>
    <property type="match status" value="1"/>
</dbReference>
<evidence type="ECO:0000256" key="1">
    <source>
        <dbReference type="ARBA" id="ARBA00022729"/>
    </source>
</evidence>
<keyword evidence="2" id="KW-0472">Membrane</keyword>
<dbReference type="Gene3D" id="2.170.130.10">
    <property type="entry name" value="TonB-dependent receptor, plug domain"/>
    <property type="match status" value="1"/>
</dbReference>
<accession>A0ABU3L2Q2</accession>
<sequence>MKLSVLFTFTALLTMYANDSYAQRTKITIDLQNVPVTRLLDEIESRTDFRFVYRTKEVDLDRMVSVKAEKERVISILEKVFQNTGTTYRIIDTQIFLKKSIDQKKYQDKDRSEIENNQNQQLQVSGSVTDADGAPLPGASIVEKGTTNGVQTDFDGNFSIDISDENATLVVSYIGFGEKEVVVNGQATINVQLEESAQGLDEVVVVGYGTSTKKDLTGAVATIPTEQLENRPVVSYQEALAGQMAGVQIQQTSAAPGNEGLAVRVRGSGSITAGQDPLYVIDGYPVEGSGFSLVNPSDIESIQVLKDASSTAIYGSRGSNGVVIVTTKKGKVGKPRVSYNAYFGMQQVAKKFDMMNTEQYLERTIS</sequence>
<dbReference type="PANTHER" id="PTHR30069">
    <property type="entry name" value="TONB-DEPENDENT OUTER MEMBRANE RECEPTOR"/>
    <property type="match status" value="1"/>
</dbReference>
<comment type="subcellular location">
    <subcellularLocation>
        <location evidence="2">Cell outer membrane</location>
        <topology evidence="2">Multi-pass membrane protein</topology>
    </subcellularLocation>
</comment>
<dbReference type="SUPFAM" id="SSF49464">
    <property type="entry name" value="Carboxypeptidase regulatory domain-like"/>
    <property type="match status" value="1"/>
</dbReference>
<keyword evidence="1" id="KW-0732">Signal</keyword>
<protein>
    <submittedName>
        <fullName evidence="4">TonB-dependent receptor plug domain-containing protein</fullName>
    </submittedName>
</protein>
<dbReference type="RefSeq" id="WP_314013149.1">
    <property type="nucleotide sequence ID" value="NZ_JAVTTP010000001.1"/>
</dbReference>
<reference evidence="4 5" key="1">
    <citation type="submission" date="2023-09" db="EMBL/GenBank/DDBJ databases">
        <title>Novel taxa isolated from Blanes Bay.</title>
        <authorList>
            <person name="Rey-Velasco X."/>
            <person name="Lucena T."/>
        </authorList>
    </citation>
    <scope>NUCLEOTIDE SEQUENCE [LARGE SCALE GENOMIC DNA]</scope>
    <source>
        <strain evidence="4 5">S334</strain>
    </source>
</reference>
<dbReference type="Proteomes" id="UP001250656">
    <property type="component" value="Unassembled WGS sequence"/>
</dbReference>
<keyword evidence="2" id="KW-0812">Transmembrane</keyword>
<keyword evidence="5" id="KW-1185">Reference proteome</keyword>
<evidence type="ECO:0000313" key="4">
    <source>
        <dbReference type="EMBL" id="MDT7828019.1"/>
    </source>
</evidence>
<dbReference type="PROSITE" id="PS52016">
    <property type="entry name" value="TONB_DEPENDENT_REC_3"/>
    <property type="match status" value="1"/>
</dbReference>